<dbReference type="KEGG" id="gem:GM21_1678"/>
<dbReference type="STRING" id="443144.GM21_1678"/>
<proteinExistence type="predicted"/>
<dbReference type="HOGENOM" id="CLU_006486_0_0_7"/>
<reference evidence="2" key="1">
    <citation type="submission" date="2009-07" db="EMBL/GenBank/DDBJ databases">
        <title>Complete sequence of Geobacter sp. M21.</title>
        <authorList>
            <consortium name="US DOE Joint Genome Institute"/>
            <person name="Lucas S."/>
            <person name="Copeland A."/>
            <person name="Lapidus A."/>
            <person name="Glavina del Rio T."/>
            <person name="Dalin E."/>
            <person name="Tice H."/>
            <person name="Bruce D."/>
            <person name="Goodwin L."/>
            <person name="Pitluck S."/>
            <person name="Saunders E."/>
            <person name="Brettin T."/>
            <person name="Detter J.C."/>
            <person name="Han C."/>
            <person name="Larimer F."/>
            <person name="Land M."/>
            <person name="Hauser L."/>
            <person name="Kyrpides N."/>
            <person name="Ovchinnikova G."/>
            <person name="Lovley D."/>
        </authorList>
    </citation>
    <scope>NUCLEOTIDE SEQUENCE [LARGE SCALE GENOMIC DNA]</scope>
    <source>
        <strain evidence="2">M21</strain>
    </source>
</reference>
<dbReference type="OrthoDB" id="9762853at2"/>
<feature type="compositionally biased region" description="Low complexity" evidence="1">
    <location>
        <begin position="680"/>
        <end position="693"/>
    </location>
</feature>
<organism evidence="2">
    <name type="scientific">Geobacter sp. (strain M21)</name>
    <dbReference type="NCBI Taxonomy" id="443144"/>
    <lineage>
        <taxon>Bacteria</taxon>
        <taxon>Pseudomonadati</taxon>
        <taxon>Thermodesulfobacteriota</taxon>
        <taxon>Desulfuromonadia</taxon>
        <taxon>Geobacterales</taxon>
        <taxon>Geobacteraceae</taxon>
        <taxon>Geobacter</taxon>
    </lineage>
</organism>
<accession>C6E5X3</accession>
<name>C6E5X3_GEOSM</name>
<protein>
    <submittedName>
        <fullName evidence="2">Uncharacterized protein</fullName>
    </submittedName>
</protein>
<feature type="region of interest" description="Disordered" evidence="1">
    <location>
        <begin position="1"/>
        <end position="34"/>
    </location>
</feature>
<feature type="compositionally biased region" description="Basic and acidic residues" evidence="1">
    <location>
        <begin position="1"/>
        <end position="10"/>
    </location>
</feature>
<sequence>MSRSDCKQNRDPLQPVREGTSRGERLSPALDPGYAPVDERTAAHHMVFAQAYSAFLNYFNADNALDGDWQPFFSGDVSVQLALAAVQDVDAYRTRIKEYLDFLKDLDFQSDEAKAKEHLGYLFSAAATLARQFDLFRSGLPADLPLKSTLQALIQTQLAPAFNRLTAYFKADQALPQPDRLIAEAAPDLVVLGKSAVAFAEVYQGGLSGEWITDASADWAAYTNAVPPDASVYGSGIEPFQRINHIATHNLFTSALDQFLKAYARTAAEAAKGLEASLTDRDDHHPHYALFLTFLRLFAYVRDAANTLTGRHLDFYYRDILQLKEKEARPSHAHLLIELAKQAPEHLVRAGELFKAGKDALGHDAFFANDRDFVANQAQVAALKTVYRHGTEKVGVTAPSPLQQGRIFASPVANSEDGIGGELTSEDKSWHPFHNKKYQDGTLAKIDMPKVEIGFGIASHYLYLAQGERSVTLSFQSQPGVSRDYKNDVACLFSSEKGWLEKAPLSFAQETGGLALRVALTGADPAVVAYSAKLHGYSFATELPVLLIRLKHRDDAPFAYPELEPLTLNRVKLAVEVTGLKTAALSNDFGPVDASKPFQPFGSSPAANSSFVIGSGEMFQKSLTKAAVNVQWQSAPAPFKGKSVTAMTEYLQGGVWRQFKTSLEGDVTSTTFDLLGEPQSADAPPYSDSPAAPENEQYQTSSRNGFVRLRLAADFGQSDYEQALIDYIKRITDGDPNPGSKPIAPTGPYVTGLTLDYGAQQTITLDQADLDKFKARQALFFHLNPFGYTEQHPYLKTTVPAAHPSMKLVPQFKHANREDPTLPKGVPVPHEAEFYIGVAGLAPPQNLALLFQVVDGSADPLSIKPKPHIDWSYLQQNEWVPFGHGEVEDQTGELIDSGIVTLSIPRGASSDNTLLPAELHWVRAAVKSNSDSVCRLILVAAQALQATFEDQGNDPAFVGGMLPAGSIAKLAQPDADVKKASQPFAGFGGRGKEAPADFYTRVSERLRHKDRAIAQWDYERLVLEGFPQIYRVKCLNHTQYEPDATGSGIYRELAPGHVTVVTIPDLRFAALRDPLRPYTSLGLLDKISAYLAQRLSCFVRLHVRNPLFEEVQVDCKVTLQPGLDQSFYELKVKEAITRFLSPWAFPGGGNPSFGGKVRKSVLIDFVEELPYVECVMDVRLLHSYIDAYGFARTDEVDEAAGSTAVSILVSARKHLVATIDPAEEETPGELCRCPA</sequence>
<dbReference type="AlphaFoldDB" id="C6E5X3"/>
<dbReference type="eggNOG" id="COG3299">
    <property type="taxonomic scope" value="Bacteria"/>
</dbReference>
<feature type="region of interest" description="Disordered" evidence="1">
    <location>
        <begin position="674"/>
        <end position="703"/>
    </location>
</feature>
<evidence type="ECO:0000256" key="1">
    <source>
        <dbReference type="SAM" id="MobiDB-lite"/>
    </source>
</evidence>
<evidence type="ECO:0000313" key="2">
    <source>
        <dbReference type="EMBL" id="ACT17732.1"/>
    </source>
</evidence>
<dbReference type="EMBL" id="CP001661">
    <property type="protein sequence ID" value="ACT17732.1"/>
    <property type="molecule type" value="Genomic_DNA"/>
</dbReference>
<gene>
    <name evidence="2" type="ordered locus">GM21_1678</name>
</gene>